<accession>A0ABP1S2L2</accession>
<name>A0ABP1S2L2_9HEXA</name>
<proteinExistence type="predicted"/>
<dbReference type="PANTHER" id="PTHR20905:SF1">
    <property type="entry name" value="AT07410P-RELATED"/>
    <property type="match status" value="1"/>
</dbReference>
<dbReference type="InterPro" id="IPR016181">
    <property type="entry name" value="Acyl_CoA_acyltransferase"/>
</dbReference>
<reference evidence="1 2" key="1">
    <citation type="submission" date="2024-08" db="EMBL/GenBank/DDBJ databases">
        <authorList>
            <person name="Cucini C."/>
            <person name="Frati F."/>
        </authorList>
    </citation>
    <scope>NUCLEOTIDE SEQUENCE [LARGE SCALE GENOMIC DNA]</scope>
</reference>
<dbReference type="SUPFAM" id="SSF55729">
    <property type="entry name" value="Acyl-CoA N-acyltransferases (Nat)"/>
    <property type="match status" value="1"/>
</dbReference>
<protein>
    <recommendedName>
        <fullName evidence="3">Dopamine N-acetyltransferase</fullName>
    </recommendedName>
</protein>
<dbReference type="EMBL" id="CAXLJM020000148">
    <property type="protein sequence ID" value="CAL8142339.1"/>
    <property type="molecule type" value="Genomic_DNA"/>
</dbReference>
<gene>
    <name evidence="1" type="ORF">ODALV1_LOCUS29018</name>
</gene>
<evidence type="ECO:0000313" key="1">
    <source>
        <dbReference type="EMBL" id="CAL8142339.1"/>
    </source>
</evidence>
<sequence length="222" mass="25801">MDHSELGEPFENFTFKFIEPNEYDAVVKILEKYLYICMEPMGYKPEMAEDWNNFFYAMLNRGHNLSYMAVDSLTGQIASIRMVDLARKDKTNDFPPMKHKANIESMQICEDLCKDEDLYGKYNITEFADMFGLTTTEDYRKRGLASEMYRRGLNFLKNRGFKIVKCGFVSPFTRKAGKRHGYKEFARCRFLDCRGSDGEILNPNADSGPDGYICFGIFDLRN</sequence>
<evidence type="ECO:0000313" key="2">
    <source>
        <dbReference type="Proteomes" id="UP001642540"/>
    </source>
</evidence>
<comment type="caution">
    <text evidence="1">The sequence shown here is derived from an EMBL/GenBank/DDBJ whole genome shotgun (WGS) entry which is preliminary data.</text>
</comment>
<dbReference type="PANTHER" id="PTHR20905">
    <property type="entry name" value="N-ACETYLTRANSFERASE-RELATED"/>
    <property type="match status" value="1"/>
</dbReference>
<dbReference type="Gene3D" id="3.40.630.30">
    <property type="match status" value="1"/>
</dbReference>
<evidence type="ECO:0008006" key="3">
    <source>
        <dbReference type="Google" id="ProtNLM"/>
    </source>
</evidence>
<keyword evidence="2" id="KW-1185">Reference proteome</keyword>
<dbReference type="Proteomes" id="UP001642540">
    <property type="component" value="Unassembled WGS sequence"/>
</dbReference>
<organism evidence="1 2">
    <name type="scientific">Orchesella dallaii</name>
    <dbReference type="NCBI Taxonomy" id="48710"/>
    <lineage>
        <taxon>Eukaryota</taxon>
        <taxon>Metazoa</taxon>
        <taxon>Ecdysozoa</taxon>
        <taxon>Arthropoda</taxon>
        <taxon>Hexapoda</taxon>
        <taxon>Collembola</taxon>
        <taxon>Entomobryomorpha</taxon>
        <taxon>Entomobryoidea</taxon>
        <taxon>Orchesellidae</taxon>
        <taxon>Orchesellinae</taxon>
        <taxon>Orchesella</taxon>
    </lineage>
</organism>